<accession>A0ABN7S893</accession>
<evidence type="ECO:0000256" key="1">
    <source>
        <dbReference type="PROSITE-ProRule" id="PRU00339"/>
    </source>
</evidence>
<dbReference type="PROSITE" id="PS50005">
    <property type="entry name" value="TPR"/>
    <property type="match status" value="1"/>
</dbReference>
<keyword evidence="1" id="KW-0802">TPR repeat</keyword>
<dbReference type="Gene3D" id="1.25.40.10">
    <property type="entry name" value="Tetratricopeptide repeat domain"/>
    <property type="match status" value="2"/>
</dbReference>
<organism evidence="2 3">
    <name type="scientific">Oikopleura dioica</name>
    <name type="common">Tunicate</name>
    <dbReference type="NCBI Taxonomy" id="34765"/>
    <lineage>
        <taxon>Eukaryota</taxon>
        <taxon>Metazoa</taxon>
        <taxon>Chordata</taxon>
        <taxon>Tunicata</taxon>
        <taxon>Appendicularia</taxon>
        <taxon>Copelata</taxon>
        <taxon>Oikopleuridae</taxon>
        <taxon>Oikopleura</taxon>
    </lineage>
</organism>
<dbReference type="SUPFAM" id="SSF48452">
    <property type="entry name" value="TPR-like"/>
    <property type="match status" value="1"/>
</dbReference>
<dbReference type="InterPro" id="IPR019734">
    <property type="entry name" value="TPR_rpt"/>
</dbReference>
<evidence type="ECO:0000313" key="3">
    <source>
        <dbReference type="Proteomes" id="UP001158576"/>
    </source>
</evidence>
<keyword evidence="3" id="KW-1185">Reference proteome</keyword>
<name>A0ABN7S893_OIKDI</name>
<sequence length="699" mass="81146">MQVLLLEKIVQNRMDLMIEDEYVGPPAVRMLDEILDEAILQMNAHEFDEDDDEFEDDQMEVEIIEEVFYQEPRDSPPSLYTLAIRKHLDQGLTKIDTITAVMKSMPTKVVGDILDEARKSCVCSHDGIRIGSSRTDLPGATSTFTFYSYAAFTQKDIFQRLLREYDRFKLHTIVQEFFNAYIFFSRVDFLITKSVVETGCRNGIPPRDQEHLRYILDVADFMAEAGWYRQSAMLLNEILMRLPQSKGLSVVVKCLRTMTDSVHHLWVRVQNRLVYSYVMEGDIKEAKTMLSLIVLARNFPADLRAEYYGNISGIFYAEGNFQQALKFAITAFCVAHIGEGSVSRRTYIEVLRYLSRSLAVTRNFSKALVFSRLCLYHAAQFEHKFADALLNHAYCLMQDDRNHEANLFYQKAKVLRERQFGRYNSVQLASVYEDLSYSCYVKKYRVGNFIEARHYIRKSMSIYQDILPKDHLQLSSAKRVLALIIEEEALDIPVLHHLQIEEQKLKILKTERLEEAHKLQKESLEVARRTFGEYSVLTAKHLGNLGRLYQSMKHFEDAESLHKKAIEIKTKILGDDDPEVAVSLGHLASLYNYDMKKYKMAEKLYLKGIEICKKHHGGLYSGLEYDYTGLINVYLNLGDEEKHQQYVFLLGDWKDQRREAANRPNSSRSHDEFDPNMSFESMFELIKPIAAEYKIYFSG</sequence>
<dbReference type="EMBL" id="OU015568">
    <property type="protein sequence ID" value="CAG5090757.1"/>
    <property type="molecule type" value="Genomic_DNA"/>
</dbReference>
<gene>
    <name evidence="2" type="ORF">OKIOD_LOCUS4270</name>
</gene>
<reference evidence="2 3" key="1">
    <citation type="submission" date="2021-04" db="EMBL/GenBank/DDBJ databases">
        <authorList>
            <person name="Bliznina A."/>
        </authorList>
    </citation>
    <scope>NUCLEOTIDE SEQUENCE [LARGE SCALE GENOMIC DNA]</scope>
</reference>
<dbReference type="Pfam" id="PF13424">
    <property type="entry name" value="TPR_12"/>
    <property type="match status" value="1"/>
</dbReference>
<proteinExistence type="predicted"/>
<feature type="repeat" description="TPR" evidence="1">
    <location>
        <begin position="539"/>
        <end position="572"/>
    </location>
</feature>
<dbReference type="SMART" id="SM00028">
    <property type="entry name" value="TPR"/>
    <property type="match status" value="3"/>
</dbReference>
<dbReference type="PANTHER" id="PTHR46575">
    <property type="entry name" value="AMYLOID PROTEIN-BINDING PROTEIN 2"/>
    <property type="match status" value="1"/>
</dbReference>
<dbReference type="PANTHER" id="PTHR46575:SF1">
    <property type="entry name" value="AMYLOID PROTEIN-BINDING PROTEIN 2"/>
    <property type="match status" value="1"/>
</dbReference>
<dbReference type="InterPro" id="IPR042476">
    <property type="entry name" value="APPBP2"/>
</dbReference>
<evidence type="ECO:0000313" key="2">
    <source>
        <dbReference type="EMBL" id="CAG5090757.1"/>
    </source>
</evidence>
<protein>
    <submittedName>
        <fullName evidence="2">Oidioi.mRNA.OKI2018_I69.PAR.g12712.t1.cds</fullName>
    </submittedName>
</protein>
<dbReference type="Pfam" id="PF13374">
    <property type="entry name" value="TPR_10"/>
    <property type="match status" value="1"/>
</dbReference>
<dbReference type="InterPro" id="IPR011990">
    <property type="entry name" value="TPR-like_helical_dom_sf"/>
</dbReference>
<dbReference type="Proteomes" id="UP001158576">
    <property type="component" value="Chromosome PAR"/>
</dbReference>